<name>A0A1I7TYN9_9PELO</name>
<keyword evidence="1" id="KW-1185">Reference proteome</keyword>
<evidence type="ECO:0000313" key="2">
    <source>
        <dbReference type="WBParaSite" id="Csp11.Scaffold629.g13117.t1"/>
    </source>
</evidence>
<sequence>MDQGRSHATSINTFMHRLQQENHTTALEFAQFHPEIDFGMEEQFIDMKGFQNPFASPDFDRIAFDEEYSFIHQAIAYGFGSETCNNILKHRRDRFFEIISQNWDLYLSDSLFAVCGYGMAELSGKPHVMMHSTDLESAQGSFKAFSRFSRVAN</sequence>
<dbReference type="SUPFAM" id="SSF53756">
    <property type="entry name" value="UDP-Glycosyltransferase/glycogen phosphorylase"/>
    <property type="match status" value="1"/>
</dbReference>
<dbReference type="Proteomes" id="UP000095282">
    <property type="component" value="Unplaced"/>
</dbReference>
<proteinExistence type="predicted"/>
<protein>
    <submittedName>
        <fullName evidence="2">Glycosyl transferase</fullName>
    </submittedName>
</protein>
<reference evidence="2" key="1">
    <citation type="submission" date="2016-11" db="UniProtKB">
        <authorList>
            <consortium name="WormBaseParasite"/>
        </authorList>
    </citation>
    <scope>IDENTIFICATION</scope>
</reference>
<organism evidence="1 2">
    <name type="scientific">Caenorhabditis tropicalis</name>
    <dbReference type="NCBI Taxonomy" id="1561998"/>
    <lineage>
        <taxon>Eukaryota</taxon>
        <taxon>Metazoa</taxon>
        <taxon>Ecdysozoa</taxon>
        <taxon>Nematoda</taxon>
        <taxon>Chromadorea</taxon>
        <taxon>Rhabditida</taxon>
        <taxon>Rhabditina</taxon>
        <taxon>Rhabditomorpha</taxon>
        <taxon>Rhabditoidea</taxon>
        <taxon>Rhabditidae</taxon>
        <taxon>Peloderinae</taxon>
        <taxon>Caenorhabditis</taxon>
    </lineage>
</organism>
<evidence type="ECO:0000313" key="1">
    <source>
        <dbReference type="Proteomes" id="UP000095282"/>
    </source>
</evidence>
<dbReference type="eggNOG" id="KOG1192">
    <property type="taxonomic scope" value="Eukaryota"/>
</dbReference>
<dbReference type="WBParaSite" id="Csp11.Scaffold629.g13117.t1">
    <property type="protein sequence ID" value="Csp11.Scaffold629.g13117.t1"/>
    <property type="gene ID" value="Csp11.Scaffold629.g13117"/>
</dbReference>
<accession>A0A1I7TYN9</accession>
<dbReference type="STRING" id="1561998.A0A1I7TYN9"/>
<dbReference type="AlphaFoldDB" id="A0A1I7TYN9"/>